<keyword evidence="4" id="KW-1185">Reference proteome</keyword>
<feature type="transmembrane region" description="Helical" evidence="1">
    <location>
        <begin position="101"/>
        <end position="123"/>
    </location>
</feature>
<feature type="domain" description="DUF2470" evidence="2">
    <location>
        <begin position="1"/>
        <end position="71"/>
    </location>
</feature>
<dbReference type="PANTHER" id="PTHR37783:SF1">
    <property type="entry name" value="MEMBRANE PROTEIN, PUTATIVE (AFU_ORTHOLOGUE AFUA_1G04315)-RELATED"/>
    <property type="match status" value="1"/>
</dbReference>
<sequence length="230" mass="25668">MNKEHEESLGHYLEYFAAVSPSLAYSSPQITSFTTPSMSISYGPAHARREWKYNFKPPMYAGEARKRLEGMHQEARKGLGIDAKLTCPSGYLQSPVVIDRVVVTAGGILSTLVCTAVVLLFLVPAPETIASAFSFQAQYLSHLLRFLGVPKPFDPRTTGRVIAFLWSGILVGAHLAEVRFCLKPLLRTYNVKKRSVRMVYTILTVLGGFPVWQALRDEGLHEEEKLTKTH</sequence>
<dbReference type="PANTHER" id="PTHR37783">
    <property type="entry name" value="MEMBRANE PROTEIN, PUTATIVE (AFU_ORTHOLOGUE AFUA_1G04315)-RELATED"/>
    <property type="match status" value="1"/>
</dbReference>
<dbReference type="EMBL" id="PUHQ01000071">
    <property type="protein sequence ID" value="KAG0658089.1"/>
    <property type="molecule type" value="Genomic_DNA"/>
</dbReference>
<evidence type="ECO:0000259" key="2">
    <source>
        <dbReference type="Pfam" id="PF10615"/>
    </source>
</evidence>
<evidence type="ECO:0000313" key="3">
    <source>
        <dbReference type="EMBL" id="KAG0658089.1"/>
    </source>
</evidence>
<feature type="transmembrane region" description="Helical" evidence="1">
    <location>
        <begin position="157"/>
        <end position="176"/>
    </location>
</feature>
<evidence type="ECO:0000313" key="4">
    <source>
        <dbReference type="Proteomes" id="UP000777482"/>
    </source>
</evidence>
<gene>
    <name evidence="3" type="ORF">C6P46_006048</name>
</gene>
<proteinExistence type="predicted"/>
<dbReference type="OrthoDB" id="5553410at2759"/>
<keyword evidence="1" id="KW-1133">Transmembrane helix</keyword>
<name>A0A9P6VWV4_RHOMI</name>
<dbReference type="InterPro" id="IPR037119">
    <property type="entry name" value="Haem_oxidase_HugZ-like_sf"/>
</dbReference>
<dbReference type="AlphaFoldDB" id="A0A9P6VWV4"/>
<accession>A0A9P6VWV4</accession>
<evidence type="ECO:0000256" key="1">
    <source>
        <dbReference type="SAM" id="Phobius"/>
    </source>
</evidence>
<reference evidence="3 4" key="1">
    <citation type="submission" date="2020-11" db="EMBL/GenBank/DDBJ databases">
        <title>Kefir isolates.</title>
        <authorList>
            <person name="Marcisauskas S."/>
            <person name="Kim Y."/>
            <person name="Blasche S."/>
        </authorList>
    </citation>
    <scope>NUCLEOTIDE SEQUENCE [LARGE SCALE GENOMIC DNA]</scope>
    <source>
        <strain evidence="3 4">KR</strain>
    </source>
</reference>
<comment type="caution">
    <text evidence="3">The sequence shown here is derived from an EMBL/GenBank/DDBJ whole genome shotgun (WGS) entry which is preliminary data.</text>
</comment>
<feature type="transmembrane region" description="Helical" evidence="1">
    <location>
        <begin position="197"/>
        <end position="215"/>
    </location>
</feature>
<keyword evidence="1" id="KW-0812">Transmembrane</keyword>
<dbReference type="Proteomes" id="UP000777482">
    <property type="component" value="Unassembled WGS sequence"/>
</dbReference>
<dbReference type="Gene3D" id="3.20.180.10">
    <property type="entry name" value="PNP-oxidase-like"/>
    <property type="match status" value="1"/>
</dbReference>
<dbReference type="InterPro" id="IPR019595">
    <property type="entry name" value="DUF2470"/>
</dbReference>
<protein>
    <recommendedName>
        <fullName evidence="2">DUF2470 domain-containing protein</fullName>
    </recommendedName>
</protein>
<organism evidence="3 4">
    <name type="scientific">Rhodotorula mucilaginosa</name>
    <name type="common">Yeast</name>
    <name type="synonym">Rhodotorula rubra</name>
    <dbReference type="NCBI Taxonomy" id="5537"/>
    <lineage>
        <taxon>Eukaryota</taxon>
        <taxon>Fungi</taxon>
        <taxon>Dikarya</taxon>
        <taxon>Basidiomycota</taxon>
        <taxon>Pucciniomycotina</taxon>
        <taxon>Microbotryomycetes</taxon>
        <taxon>Sporidiobolales</taxon>
        <taxon>Sporidiobolaceae</taxon>
        <taxon>Rhodotorula</taxon>
    </lineage>
</organism>
<dbReference type="Pfam" id="PF10615">
    <property type="entry name" value="DUF2470"/>
    <property type="match status" value="1"/>
</dbReference>
<keyword evidence="1" id="KW-0472">Membrane</keyword>